<evidence type="ECO:0000313" key="4">
    <source>
        <dbReference type="Proteomes" id="UP001341259"/>
    </source>
</evidence>
<sequence>MPELQELFDMRLAALQRDVEKVKEAANEASRRREMLDDLIGKIGGSAGTDVSVCLNQANAAVGRLTRSLEFDVPLRERIESLDLAQDIRNLPAQLDIIWRVLLAAGNTLTGIEQTMVQLEPHRQALEADLANRCDECDTKISTLRYDLRHGSQPRRIWERFEELLNTECQQLFADYVDLLGGLTLRDTALEDRVCDMTDTLLTEVSAGDAMRLLAVPARRATLPGSLVCLVKLGFPEWTIWNVPLAGHNIGFEISRWPENDTVISNLNDIEPSHSRGFVRHLFSDAIAAYAIGPAFSCAAMLMRFQPDHDDNNPDTPTDVERASVIFRTLQRMDDAGSFAAAVDKVKSYWDEAVRHLVGDNVLAPDPPWLEAFDETAFNVLERRNLVAPYRPEQWDALGDIKANLLAIPEPPPGSGDAKRPPAFRRPVIDLLNAAWSARLDEPAKADLIATNVKRLWQGRPGPRSESVVMQTRTQSAAGGRHGHL</sequence>
<dbReference type="Proteomes" id="UP001341259">
    <property type="component" value="Chromosome"/>
</dbReference>
<evidence type="ECO:0000313" key="3">
    <source>
        <dbReference type="EMBL" id="WUG92603.1"/>
    </source>
</evidence>
<evidence type="ECO:0000256" key="2">
    <source>
        <dbReference type="SAM" id="MobiDB-lite"/>
    </source>
</evidence>
<gene>
    <name evidence="3" type="ORF">OHB29_05990</name>
</gene>
<name>A0ABZ1NLK4_STRVL</name>
<reference evidence="3 4" key="1">
    <citation type="submission" date="2022-10" db="EMBL/GenBank/DDBJ databases">
        <title>The complete genomes of actinobacterial strains from the NBC collection.</title>
        <authorList>
            <person name="Joergensen T.S."/>
            <person name="Alvarez Arevalo M."/>
            <person name="Sterndorff E.B."/>
            <person name="Faurdal D."/>
            <person name="Vuksanovic O."/>
            <person name="Mourched A.-S."/>
            <person name="Charusanti P."/>
            <person name="Shaw S."/>
            <person name="Blin K."/>
            <person name="Weber T."/>
        </authorList>
    </citation>
    <scope>NUCLEOTIDE SEQUENCE [LARGE SCALE GENOMIC DNA]</scope>
    <source>
        <strain evidence="3 4">NBC_00456</strain>
    </source>
</reference>
<keyword evidence="4" id="KW-1185">Reference proteome</keyword>
<feature type="coiled-coil region" evidence="1">
    <location>
        <begin position="12"/>
        <end position="39"/>
    </location>
</feature>
<feature type="region of interest" description="Disordered" evidence="2">
    <location>
        <begin position="460"/>
        <end position="485"/>
    </location>
</feature>
<feature type="compositionally biased region" description="Polar residues" evidence="2">
    <location>
        <begin position="468"/>
        <end position="477"/>
    </location>
</feature>
<protein>
    <submittedName>
        <fullName evidence="3">Uncharacterized protein</fullName>
    </submittedName>
</protein>
<accession>A0ABZ1NLK4</accession>
<proteinExistence type="predicted"/>
<organism evidence="3 4">
    <name type="scientific">Streptomyces violaceus</name>
    <name type="common">Streptomyces venezuelae</name>
    <dbReference type="NCBI Taxonomy" id="1936"/>
    <lineage>
        <taxon>Bacteria</taxon>
        <taxon>Bacillati</taxon>
        <taxon>Actinomycetota</taxon>
        <taxon>Actinomycetes</taxon>
        <taxon>Kitasatosporales</taxon>
        <taxon>Streptomycetaceae</taxon>
        <taxon>Streptomyces</taxon>
    </lineage>
</organism>
<keyword evidence="1" id="KW-0175">Coiled coil</keyword>
<dbReference type="RefSeq" id="WP_328337018.1">
    <property type="nucleotide sequence ID" value="NZ_CP107906.1"/>
</dbReference>
<evidence type="ECO:0000256" key="1">
    <source>
        <dbReference type="SAM" id="Coils"/>
    </source>
</evidence>
<dbReference type="EMBL" id="CP107906">
    <property type="protein sequence ID" value="WUG92603.1"/>
    <property type="molecule type" value="Genomic_DNA"/>
</dbReference>